<dbReference type="SUPFAM" id="SSF51735">
    <property type="entry name" value="NAD(P)-binding Rossmann-fold domains"/>
    <property type="match status" value="1"/>
</dbReference>
<dbReference type="InterPro" id="IPR036291">
    <property type="entry name" value="NAD(P)-bd_dom_sf"/>
</dbReference>
<reference evidence="2" key="1">
    <citation type="journal article" date="2014" name="Int. J. Syst. Evol. Microbiol.">
        <title>Complete genome sequence of Corynebacterium casei LMG S-19264T (=DSM 44701T), isolated from a smear-ripened cheese.</title>
        <authorList>
            <consortium name="US DOE Joint Genome Institute (JGI-PGF)"/>
            <person name="Walter F."/>
            <person name="Albersmeier A."/>
            <person name="Kalinowski J."/>
            <person name="Ruckert C."/>
        </authorList>
    </citation>
    <scope>NUCLEOTIDE SEQUENCE</scope>
    <source>
        <strain evidence="2">CGMCC 1.15725</strain>
    </source>
</reference>
<protein>
    <submittedName>
        <fullName evidence="2">3-beta-hydroxy-Delta(5)-steroid dehydrogenase</fullName>
    </submittedName>
</protein>
<dbReference type="AlphaFoldDB" id="A0A8J2YS57"/>
<sequence length="318" mass="33629">MAPIRRATVFGGTGFIGRYIVKRLAQRGATVIVVGRHAWRGNYLQPMGDVGQIALVDGDIRDDAVVSAAVQEADLVVNLVGILAESGRQRFEAVQHEGAGRIARTAAAAGARHVLHVSAIGADPASPAAYGRSKAAGEAAVRAACPGAVILRPSIVFGPEDQFFNRFAAMTRLSPFLPLIGGGRTKFQPVYVGDVADAAMAAIDEPAAAGQTYELGGPTVYTFEELIRLMLREIGRPGFPLVPIPFGLATLQAAILEHLPGQLLTRDQVKLLKRDNVVSADAKTLADLGITPTAPEVIIESYLERFRTGGRHAGQKPA</sequence>
<dbReference type="Gene3D" id="3.40.50.720">
    <property type="entry name" value="NAD(P)-binding Rossmann-like Domain"/>
    <property type="match status" value="1"/>
</dbReference>
<dbReference type="CDD" id="cd05271">
    <property type="entry name" value="NDUFA9_like_SDR_a"/>
    <property type="match status" value="1"/>
</dbReference>
<dbReference type="Proteomes" id="UP000646365">
    <property type="component" value="Unassembled WGS sequence"/>
</dbReference>
<dbReference type="InterPro" id="IPR001509">
    <property type="entry name" value="Epimerase_deHydtase"/>
</dbReference>
<dbReference type="PANTHER" id="PTHR12126">
    <property type="entry name" value="NADH-UBIQUINONE OXIDOREDUCTASE 39 KDA SUBUNIT-RELATED"/>
    <property type="match status" value="1"/>
</dbReference>
<dbReference type="Pfam" id="PF01370">
    <property type="entry name" value="Epimerase"/>
    <property type="match status" value="1"/>
</dbReference>
<gene>
    <name evidence="2" type="ORF">GCM10011611_12960</name>
</gene>
<evidence type="ECO:0000259" key="1">
    <source>
        <dbReference type="Pfam" id="PF01370"/>
    </source>
</evidence>
<accession>A0A8J2YS57</accession>
<organism evidence="2 3">
    <name type="scientific">Aliidongia dinghuensis</name>
    <dbReference type="NCBI Taxonomy" id="1867774"/>
    <lineage>
        <taxon>Bacteria</taxon>
        <taxon>Pseudomonadati</taxon>
        <taxon>Pseudomonadota</taxon>
        <taxon>Alphaproteobacteria</taxon>
        <taxon>Rhodospirillales</taxon>
        <taxon>Dongiaceae</taxon>
        <taxon>Aliidongia</taxon>
    </lineage>
</organism>
<name>A0A8J2YS57_9PROT</name>
<dbReference type="EMBL" id="BMJQ01000003">
    <property type="protein sequence ID" value="GGF08904.1"/>
    <property type="molecule type" value="Genomic_DNA"/>
</dbReference>
<keyword evidence="3" id="KW-1185">Reference proteome</keyword>
<evidence type="ECO:0000313" key="3">
    <source>
        <dbReference type="Proteomes" id="UP000646365"/>
    </source>
</evidence>
<dbReference type="FunFam" id="3.40.50.720:FF:000702">
    <property type="entry name" value="NADH dehydrogenase (Ubiquinone)"/>
    <property type="match status" value="1"/>
</dbReference>
<dbReference type="RefSeq" id="WP_189043788.1">
    <property type="nucleotide sequence ID" value="NZ_BMJQ01000003.1"/>
</dbReference>
<dbReference type="InterPro" id="IPR051207">
    <property type="entry name" value="ComplexI_NDUFA9_subunit"/>
</dbReference>
<dbReference type="GO" id="GO:0044877">
    <property type="term" value="F:protein-containing complex binding"/>
    <property type="evidence" value="ECO:0007669"/>
    <property type="project" value="TreeGrafter"/>
</dbReference>
<feature type="domain" description="NAD-dependent epimerase/dehydratase" evidence="1">
    <location>
        <begin position="8"/>
        <end position="216"/>
    </location>
</feature>
<dbReference type="PANTHER" id="PTHR12126:SF11">
    <property type="entry name" value="NADH DEHYDROGENASE [UBIQUINONE] 1 ALPHA SUBCOMPLEX SUBUNIT 9, MITOCHONDRIAL"/>
    <property type="match status" value="1"/>
</dbReference>
<evidence type="ECO:0000313" key="2">
    <source>
        <dbReference type="EMBL" id="GGF08904.1"/>
    </source>
</evidence>
<comment type="caution">
    <text evidence="2">The sequence shown here is derived from an EMBL/GenBank/DDBJ whole genome shotgun (WGS) entry which is preliminary data.</text>
</comment>
<reference evidence="2" key="2">
    <citation type="submission" date="2020-09" db="EMBL/GenBank/DDBJ databases">
        <authorList>
            <person name="Sun Q."/>
            <person name="Zhou Y."/>
        </authorList>
    </citation>
    <scope>NUCLEOTIDE SEQUENCE</scope>
    <source>
        <strain evidence="2">CGMCC 1.15725</strain>
    </source>
</reference>
<proteinExistence type="predicted"/>